<evidence type="ECO:0000256" key="1">
    <source>
        <dbReference type="SAM" id="SignalP"/>
    </source>
</evidence>
<keyword evidence="1" id="KW-0732">Signal</keyword>
<evidence type="ECO:0000313" key="2">
    <source>
        <dbReference type="EMBL" id="RAK60793.1"/>
    </source>
</evidence>
<feature type="chain" id="PRO_5016367383" evidence="1">
    <location>
        <begin position="20"/>
        <end position="365"/>
    </location>
</feature>
<protein>
    <submittedName>
        <fullName evidence="2">Uncharacterized protein</fullName>
    </submittedName>
</protein>
<dbReference type="AlphaFoldDB" id="A0A328B0V3"/>
<dbReference type="RefSeq" id="WP_111458085.1">
    <property type="nucleotide sequence ID" value="NZ_QFYP01000001.1"/>
</dbReference>
<reference evidence="3" key="1">
    <citation type="submission" date="2018-05" db="EMBL/GenBank/DDBJ databases">
        <authorList>
            <person name="Li X."/>
        </authorList>
    </citation>
    <scope>NUCLEOTIDE SEQUENCE [LARGE SCALE GENOMIC DNA]</scope>
    <source>
        <strain evidence="3">HKS-05</strain>
    </source>
</reference>
<feature type="signal peptide" evidence="1">
    <location>
        <begin position="1"/>
        <end position="19"/>
    </location>
</feature>
<organism evidence="2 3">
    <name type="scientific">Phenylobacterium hankyongense</name>
    <dbReference type="NCBI Taxonomy" id="1813876"/>
    <lineage>
        <taxon>Bacteria</taxon>
        <taxon>Pseudomonadati</taxon>
        <taxon>Pseudomonadota</taxon>
        <taxon>Alphaproteobacteria</taxon>
        <taxon>Caulobacterales</taxon>
        <taxon>Caulobacteraceae</taxon>
        <taxon>Phenylobacterium</taxon>
    </lineage>
</organism>
<accession>A0A328B0V3</accession>
<dbReference type="Proteomes" id="UP000249842">
    <property type="component" value="Unassembled WGS sequence"/>
</dbReference>
<proteinExistence type="predicted"/>
<name>A0A328B0V3_9CAUL</name>
<comment type="caution">
    <text evidence="2">The sequence shown here is derived from an EMBL/GenBank/DDBJ whole genome shotgun (WGS) entry which is preliminary data.</text>
</comment>
<gene>
    <name evidence="2" type="ORF">DJ021_13740</name>
</gene>
<sequence>MRLFLFAMLLSLWAGAARAETWRILHWDRFSLIAVDPEHRRTTGLGNPALPVLQLKLYPTASDVEAQVGEEEVDCAEQRARTRTRQQFFGVDQQTGIDTEIQPWRDPGEERDRLLVRSLCDPHGLDAAPSVTATSLQEARRAHLTAARTPKSLGAMPAWSAAWNALAAGRGPDAIPSIELAVQSQHPFVVAAIDDAGSAILLSIDIEKVGDMRYRFHEAQVGAQLRGDVAATWALREADCGQRRLRNLAWAGFDARIRKKFGYDTNDIGTSFETPPAGTTDEVVLRDVCGATRLIAGMRAVTSDLAGAITAYRWLLEGDDAAAKGLRDADSWRAAYAQACGTDCAPRAGEPAGSTVRSWPKGSHS</sequence>
<evidence type="ECO:0000313" key="3">
    <source>
        <dbReference type="Proteomes" id="UP000249842"/>
    </source>
</evidence>
<dbReference type="EMBL" id="QFYP01000001">
    <property type="protein sequence ID" value="RAK60793.1"/>
    <property type="molecule type" value="Genomic_DNA"/>
</dbReference>
<keyword evidence="3" id="KW-1185">Reference proteome</keyword>